<evidence type="ECO:0000256" key="1">
    <source>
        <dbReference type="ARBA" id="ARBA00004123"/>
    </source>
</evidence>
<dbReference type="EMBL" id="BGZK01003530">
    <property type="protein sequence ID" value="GBP02244.1"/>
    <property type="molecule type" value="Genomic_DNA"/>
</dbReference>
<dbReference type="GO" id="GO:0000462">
    <property type="term" value="P:maturation of SSU-rRNA from tricistronic rRNA transcript (SSU-rRNA, 5.8S rRNA, LSU-rRNA)"/>
    <property type="evidence" value="ECO:0007669"/>
    <property type="project" value="TreeGrafter"/>
</dbReference>
<evidence type="ECO:0000256" key="3">
    <source>
        <dbReference type="SAM" id="MobiDB-lite"/>
    </source>
</evidence>
<dbReference type="Proteomes" id="UP000299102">
    <property type="component" value="Unassembled WGS sequence"/>
</dbReference>
<gene>
    <name evidence="4" type="ORF">EVAR_69007_1</name>
</gene>
<evidence type="ECO:0000313" key="5">
    <source>
        <dbReference type="Proteomes" id="UP000299102"/>
    </source>
</evidence>
<feature type="compositionally biased region" description="Acidic residues" evidence="3">
    <location>
        <begin position="83"/>
        <end position="117"/>
    </location>
</feature>
<evidence type="ECO:0000313" key="4">
    <source>
        <dbReference type="EMBL" id="GBP02244.1"/>
    </source>
</evidence>
<feature type="compositionally biased region" description="Acidic residues" evidence="3">
    <location>
        <begin position="63"/>
        <end position="75"/>
    </location>
</feature>
<dbReference type="InterPro" id="IPR052414">
    <property type="entry name" value="U3_snoRNA-assoc_WDR"/>
</dbReference>
<dbReference type="GO" id="GO:0005730">
    <property type="term" value="C:nucleolus"/>
    <property type="evidence" value="ECO:0007669"/>
    <property type="project" value="TreeGrafter"/>
</dbReference>
<dbReference type="STRING" id="151549.A0A4C1SJU2"/>
<sequence>MMALGKDDLLDKFGPCIGIIEHRANCLKELSKLNGRLQLLVSQIKRNTQEEDSLRSDNVLVFDDNDDSSNSELEDGLNKQSSDDEWEEGAEDDDDDENQENGDENMESEDDDRVMKM</sequence>
<organism evidence="4 5">
    <name type="scientific">Eumeta variegata</name>
    <name type="common">Bagworm moth</name>
    <name type="synonym">Eumeta japonica</name>
    <dbReference type="NCBI Taxonomy" id="151549"/>
    <lineage>
        <taxon>Eukaryota</taxon>
        <taxon>Metazoa</taxon>
        <taxon>Ecdysozoa</taxon>
        <taxon>Arthropoda</taxon>
        <taxon>Hexapoda</taxon>
        <taxon>Insecta</taxon>
        <taxon>Pterygota</taxon>
        <taxon>Neoptera</taxon>
        <taxon>Endopterygota</taxon>
        <taxon>Lepidoptera</taxon>
        <taxon>Glossata</taxon>
        <taxon>Ditrysia</taxon>
        <taxon>Tineoidea</taxon>
        <taxon>Psychidae</taxon>
        <taxon>Oiketicinae</taxon>
        <taxon>Eumeta</taxon>
    </lineage>
</organism>
<dbReference type="PANTHER" id="PTHR44267:SF1">
    <property type="entry name" value="WD REPEAT-CONTAINING PROTEIN 43"/>
    <property type="match status" value="1"/>
</dbReference>
<protein>
    <submittedName>
        <fullName evidence="4">Uncharacterized protein</fullName>
    </submittedName>
</protein>
<evidence type="ECO:0000256" key="2">
    <source>
        <dbReference type="ARBA" id="ARBA00023242"/>
    </source>
</evidence>
<proteinExistence type="predicted"/>
<name>A0A4C1SJU2_EUMVA</name>
<keyword evidence="5" id="KW-1185">Reference proteome</keyword>
<dbReference type="OrthoDB" id="30195at2759"/>
<dbReference type="AlphaFoldDB" id="A0A4C1SJU2"/>
<accession>A0A4C1SJU2</accession>
<feature type="region of interest" description="Disordered" evidence="3">
    <location>
        <begin position="48"/>
        <end position="117"/>
    </location>
</feature>
<keyword evidence="2" id="KW-0539">Nucleus</keyword>
<reference evidence="4 5" key="1">
    <citation type="journal article" date="2019" name="Commun. Biol.">
        <title>The bagworm genome reveals a unique fibroin gene that provides high tensile strength.</title>
        <authorList>
            <person name="Kono N."/>
            <person name="Nakamura H."/>
            <person name="Ohtoshi R."/>
            <person name="Tomita M."/>
            <person name="Numata K."/>
            <person name="Arakawa K."/>
        </authorList>
    </citation>
    <scope>NUCLEOTIDE SEQUENCE [LARGE SCALE GENOMIC DNA]</scope>
</reference>
<comment type="subcellular location">
    <subcellularLocation>
        <location evidence="1">Nucleus</location>
    </subcellularLocation>
</comment>
<dbReference type="PANTHER" id="PTHR44267">
    <property type="entry name" value="WD REPEAT-CONTAINING PROTEIN 43"/>
    <property type="match status" value="1"/>
</dbReference>
<comment type="caution">
    <text evidence="4">The sequence shown here is derived from an EMBL/GenBank/DDBJ whole genome shotgun (WGS) entry which is preliminary data.</text>
</comment>